<evidence type="ECO:0000259" key="5">
    <source>
        <dbReference type="PROSITE" id="PS51462"/>
    </source>
</evidence>
<dbReference type="GO" id="GO:0016787">
    <property type="term" value="F:hydrolase activity"/>
    <property type="evidence" value="ECO:0007669"/>
    <property type="project" value="UniProtKB-KW"/>
</dbReference>
<dbReference type="InterPro" id="IPR020084">
    <property type="entry name" value="NUDIX_hydrolase_CS"/>
</dbReference>
<proteinExistence type="inferred from homology"/>
<comment type="caution">
    <text evidence="6">The sequence shown here is derived from an EMBL/GenBank/DDBJ whole genome shotgun (WGS) entry which is preliminary data.</text>
</comment>
<name>A0A848ZZN2_9ACTN</name>
<protein>
    <submittedName>
        <fullName evidence="6">NUDIX domain-containing protein</fullName>
    </submittedName>
</protein>
<dbReference type="Proteomes" id="UP000562984">
    <property type="component" value="Unassembled WGS sequence"/>
</dbReference>
<dbReference type="EMBL" id="JABEND010000001">
    <property type="protein sequence ID" value="NNG34274.1"/>
    <property type="molecule type" value="Genomic_DNA"/>
</dbReference>
<evidence type="ECO:0000313" key="7">
    <source>
        <dbReference type="Proteomes" id="UP000562984"/>
    </source>
</evidence>
<dbReference type="RefSeq" id="WP_171197940.1">
    <property type="nucleotide sequence ID" value="NZ_JABEND010000001.1"/>
</dbReference>
<dbReference type="PROSITE" id="PS51462">
    <property type="entry name" value="NUDIX"/>
    <property type="match status" value="1"/>
</dbReference>
<sequence>MESNRGGAPDTTPTSLKAVVLRELSRGGSQVLLCRNTRDEWELPGGRAEPAESDPEAVRREVLEETGQAVDVGELVLQAPLEVLPGRTVVIRAYRCRVRGRAPLLLSTEHTQLAWLPVDRLPDAVPEVYRKAIAAASPGEVAQPPLPGG</sequence>
<evidence type="ECO:0000256" key="2">
    <source>
        <dbReference type="ARBA" id="ARBA00005582"/>
    </source>
</evidence>
<evidence type="ECO:0000256" key="3">
    <source>
        <dbReference type="ARBA" id="ARBA00022801"/>
    </source>
</evidence>
<dbReference type="InterPro" id="IPR020476">
    <property type="entry name" value="Nudix_hydrolase"/>
</dbReference>
<keyword evidence="7" id="KW-1185">Reference proteome</keyword>
<keyword evidence="3 4" id="KW-0378">Hydrolase</keyword>
<evidence type="ECO:0000313" key="6">
    <source>
        <dbReference type="EMBL" id="NNG34274.1"/>
    </source>
</evidence>
<comment type="cofactor">
    <cofactor evidence="1">
        <name>Mg(2+)</name>
        <dbReference type="ChEBI" id="CHEBI:18420"/>
    </cofactor>
</comment>
<dbReference type="PRINTS" id="PR00502">
    <property type="entry name" value="NUDIXFAMILY"/>
</dbReference>
<feature type="domain" description="Nudix hydrolase" evidence="5">
    <location>
        <begin position="11"/>
        <end position="142"/>
    </location>
</feature>
<dbReference type="PANTHER" id="PTHR43046">
    <property type="entry name" value="GDP-MANNOSE MANNOSYL HYDROLASE"/>
    <property type="match status" value="1"/>
</dbReference>
<dbReference type="PROSITE" id="PS00893">
    <property type="entry name" value="NUDIX_BOX"/>
    <property type="match status" value="1"/>
</dbReference>
<organism evidence="6 7">
    <name type="scientific">Nakamurella aerolata</name>
    <dbReference type="NCBI Taxonomy" id="1656892"/>
    <lineage>
        <taxon>Bacteria</taxon>
        <taxon>Bacillati</taxon>
        <taxon>Actinomycetota</taxon>
        <taxon>Actinomycetes</taxon>
        <taxon>Nakamurellales</taxon>
        <taxon>Nakamurellaceae</taxon>
        <taxon>Nakamurella</taxon>
    </lineage>
</organism>
<dbReference type="InterPro" id="IPR000086">
    <property type="entry name" value="NUDIX_hydrolase_dom"/>
</dbReference>
<dbReference type="AlphaFoldDB" id="A0A848ZZN2"/>
<evidence type="ECO:0000256" key="4">
    <source>
        <dbReference type="RuleBase" id="RU003476"/>
    </source>
</evidence>
<comment type="similarity">
    <text evidence="2 4">Belongs to the Nudix hydrolase family.</text>
</comment>
<accession>A0A848ZZN2</accession>
<reference evidence="6 7" key="1">
    <citation type="submission" date="2020-05" db="EMBL/GenBank/DDBJ databases">
        <title>Nakamurella sp. DB0629 isolated from air conditioner.</title>
        <authorList>
            <person name="Kim D.H."/>
            <person name="Kim D.-U."/>
        </authorList>
    </citation>
    <scope>NUCLEOTIDE SEQUENCE [LARGE SCALE GENOMIC DNA]</scope>
    <source>
        <strain evidence="6 7">DB0629</strain>
    </source>
</reference>
<dbReference type="SUPFAM" id="SSF55811">
    <property type="entry name" value="Nudix"/>
    <property type="match status" value="1"/>
</dbReference>
<dbReference type="PANTHER" id="PTHR43046:SF14">
    <property type="entry name" value="MUTT_NUDIX FAMILY PROTEIN"/>
    <property type="match status" value="1"/>
</dbReference>
<gene>
    <name evidence="6" type="ORF">HKD39_00770</name>
</gene>
<dbReference type="Gene3D" id="3.90.79.10">
    <property type="entry name" value="Nucleoside Triphosphate Pyrophosphohydrolase"/>
    <property type="match status" value="1"/>
</dbReference>
<dbReference type="Pfam" id="PF00293">
    <property type="entry name" value="NUDIX"/>
    <property type="match status" value="1"/>
</dbReference>
<dbReference type="InterPro" id="IPR015797">
    <property type="entry name" value="NUDIX_hydrolase-like_dom_sf"/>
</dbReference>
<evidence type="ECO:0000256" key="1">
    <source>
        <dbReference type="ARBA" id="ARBA00001946"/>
    </source>
</evidence>